<comment type="caution">
    <text evidence="11">The sequence shown here is derived from an EMBL/GenBank/DDBJ whole genome shotgun (WGS) entry which is preliminary data.</text>
</comment>
<evidence type="ECO:0000256" key="6">
    <source>
        <dbReference type="ARBA" id="ARBA00022741"/>
    </source>
</evidence>
<keyword evidence="3" id="KW-0808">Transferase</keyword>
<reference evidence="11 12" key="1">
    <citation type="submission" date="2019-02" db="EMBL/GenBank/DDBJ databases">
        <title>Sequencing the genomes of 1000 actinobacteria strains.</title>
        <authorList>
            <person name="Klenk H.-P."/>
        </authorList>
    </citation>
    <scope>NUCLEOTIDE SEQUENCE [LARGE SCALE GENOMIC DNA]</scope>
    <source>
        <strain evidence="11 12">DSM 45779</strain>
    </source>
</reference>
<dbReference type="Pfam" id="PF01909">
    <property type="entry name" value="NTP_transf_2"/>
    <property type="match status" value="1"/>
</dbReference>
<dbReference type="SUPFAM" id="SSF81301">
    <property type="entry name" value="Nucleotidyltransferase"/>
    <property type="match status" value="1"/>
</dbReference>
<evidence type="ECO:0000256" key="5">
    <source>
        <dbReference type="ARBA" id="ARBA00022723"/>
    </source>
</evidence>
<dbReference type="GO" id="GO:0016779">
    <property type="term" value="F:nucleotidyltransferase activity"/>
    <property type="evidence" value="ECO:0007669"/>
    <property type="project" value="UniProtKB-KW"/>
</dbReference>
<comment type="similarity">
    <text evidence="9">Belongs to the MntA antitoxin family.</text>
</comment>
<accession>A0A4Q7V2G3</accession>
<gene>
    <name evidence="11" type="ORF">EV383_4604</name>
</gene>
<evidence type="ECO:0000313" key="12">
    <source>
        <dbReference type="Proteomes" id="UP000291591"/>
    </source>
</evidence>
<evidence type="ECO:0000259" key="10">
    <source>
        <dbReference type="Pfam" id="PF01909"/>
    </source>
</evidence>
<keyword evidence="5" id="KW-0479">Metal-binding</keyword>
<keyword evidence="8" id="KW-0460">Magnesium</keyword>
<organism evidence="11 12">
    <name type="scientific">Pseudonocardia sediminis</name>
    <dbReference type="NCBI Taxonomy" id="1397368"/>
    <lineage>
        <taxon>Bacteria</taxon>
        <taxon>Bacillati</taxon>
        <taxon>Actinomycetota</taxon>
        <taxon>Actinomycetes</taxon>
        <taxon>Pseudonocardiales</taxon>
        <taxon>Pseudonocardiaceae</taxon>
        <taxon>Pseudonocardia</taxon>
    </lineage>
</organism>
<keyword evidence="6" id="KW-0547">Nucleotide-binding</keyword>
<protein>
    <recommendedName>
        <fullName evidence="10">Polymerase nucleotidyl transferase domain-containing protein</fullName>
    </recommendedName>
</protein>
<keyword evidence="2" id="KW-1277">Toxin-antitoxin system</keyword>
<keyword evidence="4" id="KW-0548">Nucleotidyltransferase</keyword>
<dbReference type="OrthoDB" id="9803128at2"/>
<dbReference type="InterPro" id="IPR052038">
    <property type="entry name" value="Type-VII_TA_antitoxin"/>
</dbReference>
<dbReference type="GO" id="GO:0005524">
    <property type="term" value="F:ATP binding"/>
    <property type="evidence" value="ECO:0007669"/>
    <property type="project" value="UniProtKB-KW"/>
</dbReference>
<keyword evidence="12" id="KW-1185">Reference proteome</keyword>
<keyword evidence="7" id="KW-0067">ATP-binding</keyword>
<dbReference type="InterPro" id="IPR002934">
    <property type="entry name" value="Polymerase_NTP_transf_dom"/>
</dbReference>
<feature type="domain" description="Polymerase nucleotidyl transferase" evidence="10">
    <location>
        <begin position="18"/>
        <end position="98"/>
    </location>
</feature>
<dbReference type="InterPro" id="IPR043519">
    <property type="entry name" value="NT_sf"/>
</dbReference>
<sequence>MDLRPGLHLDDEALAEFAVRNGIRRLSLFGSALRDDFGPDSDVDLLVEFEPDRIPGLLQIAAMELELEHLVGRQVELRTYDDLSRQFRDDVVRSARPLHAA</sequence>
<dbReference type="PANTHER" id="PTHR33571:SF12">
    <property type="entry name" value="BSL3053 PROTEIN"/>
    <property type="match status" value="1"/>
</dbReference>
<name>A0A4Q7V2G3_PSEST</name>
<evidence type="ECO:0000313" key="11">
    <source>
        <dbReference type="EMBL" id="RZT87678.1"/>
    </source>
</evidence>
<evidence type="ECO:0000256" key="7">
    <source>
        <dbReference type="ARBA" id="ARBA00022840"/>
    </source>
</evidence>
<dbReference type="EMBL" id="SHKL01000001">
    <property type="protein sequence ID" value="RZT87678.1"/>
    <property type="molecule type" value="Genomic_DNA"/>
</dbReference>
<evidence type="ECO:0000256" key="1">
    <source>
        <dbReference type="ARBA" id="ARBA00001946"/>
    </source>
</evidence>
<evidence type="ECO:0000256" key="4">
    <source>
        <dbReference type="ARBA" id="ARBA00022695"/>
    </source>
</evidence>
<evidence type="ECO:0000256" key="8">
    <source>
        <dbReference type="ARBA" id="ARBA00022842"/>
    </source>
</evidence>
<dbReference type="AlphaFoldDB" id="A0A4Q7V2G3"/>
<dbReference type="CDD" id="cd05403">
    <property type="entry name" value="NT_KNTase_like"/>
    <property type="match status" value="1"/>
</dbReference>
<dbReference type="PANTHER" id="PTHR33571">
    <property type="entry name" value="SSL8005 PROTEIN"/>
    <property type="match status" value="1"/>
</dbReference>
<evidence type="ECO:0000256" key="2">
    <source>
        <dbReference type="ARBA" id="ARBA00022649"/>
    </source>
</evidence>
<evidence type="ECO:0000256" key="9">
    <source>
        <dbReference type="ARBA" id="ARBA00038276"/>
    </source>
</evidence>
<comment type="cofactor">
    <cofactor evidence="1">
        <name>Mg(2+)</name>
        <dbReference type="ChEBI" id="CHEBI:18420"/>
    </cofactor>
</comment>
<dbReference type="RefSeq" id="WP_130291795.1">
    <property type="nucleotide sequence ID" value="NZ_SHKL01000001.1"/>
</dbReference>
<dbReference type="Gene3D" id="3.30.460.10">
    <property type="entry name" value="Beta Polymerase, domain 2"/>
    <property type="match status" value="1"/>
</dbReference>
<proteinExistence type="inferred from homology"/>
<dbReference type="GO" id="GO:0046872">
    <property type="term" value="F:metal ion binding"/>
    <property type="evidence" value="ECO:0007669"/>
    <property type="project" value="UniProtKB-KW"/>
</dbReference>
<dbReference type="Proteomes" id="UP000291591">
    <property type="component" value="Unassembled WGS sequence"/>
</dbReference>
<evidence type="ECO:0000256" key="3">
    <source>
        <dbReference type="ARBA" id="ARBA00022679"/>
    </source>
</evidence>